<dbReference type="GO" id="GO:0005615">
    <property type="term" value="C:extracellular space"/>
    <property type="evidence" value="ECO:0007669"/>
    <property type="project" value="TreeGrafter"/>
</dbReference>
<feature type="non-terminal residue" evidence="1">
    <location>
        <position position="1"/>
    </location>
</feature>
<dbReference type="SUPFAM" id="SSF51092">
    <property type="entry name" value="Vitelline membrane outer protein-I (VMO-I)"/>
    <property type="match status" value="1"/>
</dbReference>
<dbReference type="EMBL" id="CAXKWB010000028">
    <property type="protein sequence ID" value="CAL4058705.1"/>
    <property type="molecule type" value="Genomic_DNA"/>
</dbReference>
<dbReference type="InterPro" id="IPR005515">
    <property type="entry name" value="VOMI"/>
</dbReference>
<dbReference type="InterPro" id="IPR036706">
    <property type="entry name" value="VOMI_sf"/>
</dbReference>
<proteinExistence type="predicted"/>
<reference evidence="1 2" key="1">
    <citation type="submission" date="2024-05" db="EMBL/GenBank/DDBJ databases">
        <authorList>
            <person name="Wallberg A."/>
        </authorList>
    </citation>
    <scope>NUCLEOTIDE SEQUENCE [LARGE SCALE GENOMIC DNA]</scope>
</reference>
<dbReference type="Gene3D" id="2.100.10.20">
    <property type="entry name" value="Vitelline membrane outer layer protein I (VOMI)"/>
    <property type="match status" value="1"/>
</dbReference>
<evidence type="ECO:0000313" key="2">
    <source>
        <dbReference type="Proteomes" id="UP001497623"/>
    </source>
</evidence>
<dbReference type="PANTHER" id="PTHR18841:SF0">
    <property type="entry name" value="VITELLINE MEMBRANE OUTER LAYER 1 HOMOLOG A-RELATED"/>
    <property type="match status" value="1"/>
</dbReference>
<comment type="caution">
    <text evidence="1">The sequence shown here is derived from an EMBL/GenBank/DDBJ whole genome shotgun (WGS) entry which is preliminary data.</text>
</comment>
<dbReference type="AlphaFoldDB" id="A0AAV2PI46"/>
<name>A0AAV2PI46_MEGNR</name>
<accession>A0AAV2PI46</accession>
<organism evidence="1 2">
    <name type="scientific">Meganyctiphanes norvegica</name>
    <name type="common">Northern krill</name>
    <name type="synonym">Thysanopoda norvegica</name>
    <dbReference type="NCBI Taxonomy" id="48144"/>
    <lineage>
        <taxon>Eukaryota</taxon>
        <taxon>Metazoa</taxon>
        <taxon>Ecdysozoa</taxon>
        <taxon>Arthropoda</taxon>
        <taxon>Crustacea</taxon>
        <taxon>Multicrustacea</taxon>
        <taxon>Malacostraca</taxon>
        <taxon>Eumalacostraca</taxon>
        <taxon>Eucarida</taxon>
        <taxon>Euphausiacea</taxon>
        <taxon>Euphausiidae</taxon>
        <taxon>Meganyctiphanes</taxon>
    </lineage>
</organism>
<protein>
    <recommendedName>
        <fullName evidence="3">Vitelline membrane outer layer protein 1</fullName>
    </recommendedName>
</protein>
<dbReference type="Pfam" id="PF03762">
    <property type="entry name" value="VOMI"/>
    <property type="match status" value="1"/>
</dbReference>
<evidence type="ECO:0000313" key="1">
    <source>
        <dbReference type="EMBL" id="CAL4058705.1"/>
    </source>
</evidence>
<sequence>QEGEWGLESKCDDNLPVVAFNLKLEKDYGFGVDDSALNAIRLECLHTRQLITSSQGQWGDWKGSKRCPRHTVITGVRMRSEGSGKKDNVAAVDMDVECTNLVGAVDPEILKGHGLMGTYANYCEWFRCPKGHYICGLKTQVQPNKGRSGDDTALNDVIFTCCVPNDITIDWSSL</sequence>
<gene>
    <name evidence="1" type="ORF">MNOR_LOCUS149</name>
</gene>
<dbReference type="PANTHER" id="PTHR18841">
    <property type="entry name" value="VITELLINE MEMBRANE OUTER LAYER PROTEIN I-RELATED"/>
    <property type="match status" value="1"/>
</dbReference>
<keyword evidence="2" id="KW-1185">Reference proteome</keyword>
<dbReference type="Proteomes" id="UP001497623">
    <property type="component" value="Unassembled WGS sequence"/>
</dbReference>
<evidence type="ECO:0008006" key="3">
    <source>
        <dbReference type="Google" id="ProtNLM"/>
    </source>
</evidence>